<gene>
    <name evidence="3" type="primary">Hypp6367</name>
    <name evidence="3" type="ORF">BLAG_LOCUS5105</name>
</gene>
<dbReference type="Gene3D" id="2.60.40.2080">
    <property type="match status" value="1"/>
</dbReference>
<keyword evidence="4" id="KW-1185">Reference proteome</keyword>
<dbReference type="InterPro" id="IPR037221">
    <property type="entry name" value="H-type_lectin_dom_sf"/>
</dbReference>
<dbReference type="OrthoDB" id="10001418at2759"/>
<reference evidence="3" key="1">
    <citation type="submission" date="2022-01" db="EMBL/GenBank/DDBJ databases">
        <authorList>
            <person name="Braso-Vives M."/>
        </authorList>
    </citation>
    <scope>NUCLEOTIDE SEQUENCE</scope>
</reference>
<dbReference type="EMBL" id="OV696697">
    <property type="protein sequence ID" value="CAH1241483.1"/>
    <property type="molecule type" value="Genomic_DNA"/>
</dbReference>
<sequence>MKAATCIFLCILSVIAASEVTGDVAAPNTMETLEKQLQDLKAQVHQLQAKSLVNHQRDPLVYVERCESGIAVTGYAMYGNGIRTQDLPVLFSRAFRRTPVVTVGLKQLDHGNQNVRVTVAEQSITTTGMIVRVGTFADSVLYGLTVNWMACA</sequence>
<dbReference type="GO" id="GO:0030246">
    <property type="term" value="F:carbohydrate binding"/>
    <property type="evidence" value="ECO:0007669"/>
    <property type="project" value="InterPro"/>
</dbReference>
<proteinExistence type="predicted"/>
<keyword evidence="1" id="KW-0732">Signal</keyword>
<evidence type="ECO:0000256" key="1">
    <source>
        <dbReference type="SAM" id="SignalP"/>
    </source>
</evidence>
<evidence type="ECO:0000259" key="2">
    <source>
        <dbReference type="Pfam" id="PF09458"/>
    </source>
</evidence>
<protein>
    <submittedName>
        <fullName evidence="3">Hypp6367 protein</fullName>
    </submittedName>
</protein>
<dbReference type="AlphaFoldDB" id="A0A8K0E5R0"/>
<dbReference type="Proteomes" id="UP000838412">
    <property type="component" value="Chromosome 12"/>
</dbReference>
<evidence type="ECO:0000313" key="4">
    <source>
        <dbReference type="Proteomes" id="UP000838412"/>
    </source>
</evidence>
<dbReference type="SUPFAM" id="SSF141086">
    <property type="entry name" value="Agglutinin HPA-like"/>
    <property type="match status" value="1"/>
</dbReference>
<feature type="domain" description="H-type lectin" evidence="2">
    <location>
        <begin position="89"/>
        <end position="150"/>
    </location>
</feature>
<dbReference type="GO" id="GO:0007155">
    <property type="term" value="P:cell adhesion"/>
    <property type="evidence" value="ECO:0007669"/>
    <property type="project" value="InterPro"/>
</dbReference>
<evidence type="ECO:0000313" key="3">
    <source>
        <dbReference type="EMBL" id="CAH1241483.1"/>
    </source>
</evidence>
<accession>A0A8K0E5R0</accession>
<dbReference type="Pfam" id="PF09458">
    <property type="entry name" value="H_lectin"/>
    <property type="match status" value="1"/>
</dbReference>
<dbReference type="InterPro" id="IPR019019">
    <property type="entry name" value="H-type_lectin_domain"/>
</dbReference>
<organism evidence="3 4">
    <name type="scientific">Branchiostoma lanceolatum</name>
    <name type="common">Common lancelet</name>
    <name type="synonym">Amphioxus lanceolatum</name>
    <dbReference type="NCBI Taxonomy" id="7740"/>
    <lineage>
        <taxon>Eukaryota</taxon>
        <taxon>Metazoa</taxon>
        <taxon>Chordata</taxon>
        <taxon>Cephalochordata</taxon>
        <taxon>Leptocardii</taxon>
        <taxon>Amphioxiformes</taxon>
        <taxon>Branchiostomatidae</taxon>
        <taxon>Branchiostoma</taxon>
    </lineage>
</organism>
<feature type="chain" id="PRO_5035440524" evidence="1">
    <location>
        <begin position="18"/>
        <end position="152"/>
    </location>
</feature>
<feature type="signal peptide" evidence="1">
    <location>
        <begin position="1"/>
        <end position="17"/>
    </location>
</feature>
<name>A0A8K0E5R0_BRALA</name>